<dbReference type="SUPFAM" id="SSF52799">
    <property type="entry name" value="(Phosphotyrosine protein) phosphatases II"/>
    <property type="match status" value="1"/>
</dbReference>
<dbReference type="PANTHER" id="PTHR23219:SF13">
    <property type="entry name" value="TYROSINE-PROTEIN PHOSPHATASE DOMAIN-CONTAINING PROTEIN"/>
    <property type="match status" value="1"/>
</dbReference>
<comment type="caution">
    <text evidence="4">The sequence shown here is derived from an EMBL/GenBank/DDBJ whole genome shotgun (WGS) entry which is preliminary data.</text>
</comment>
<gene>
    <name evidence="4" type="primary">Necator_chrII.g5257</name>
    <name evidence="4" type="ORF">RB195_017464</name>
</gene>
<feature type="region of interest" description="Disordered" evidence="1">
    <location>
        <begin position="129"/>
        <end position="154"/>
    </location>
</feature>
<evidence type="ECO:0000256" key="1">
    <source>
        <dbReference type="SAM" id="MobiDB-lite"/>
    </source>
</evidence>
<dbReference type="SMART" id="SM00194">
    <property type="entry name" value="PTPc"/>
    <property type="match status" value="1"/>
</dbReference>
<accession>A0ABR1C7V5</accession>
<sequence length="479" mass="54880">MQLSNSVLHQFCSEIFRDVQKMIVEVPCFGEDDFRLVSLHRLHPSTTQSHGLPLQYSATRSKIVLTLKGLSKTAVGHIRILGTFKHGSFMLRRRRTRRETRRLRSAKEAARKKQIDDLTTAAALCEDSTKRKSIRERRRASVKAATETAEDRPIQRTRTAEAVENVTQQENRKMKKSPSVPPEVEKAVANFVKYTTETAGIEGLRKECRDVLDFKPFPGSYTKFDSCPQFNRYPEVPCLDATRVILQTSEQGENDYIHANKVKLEKSERHFILTQGPKSNTIEDFWKMIFQEQCAGVVLLCNFYEEGTQSCEEFWPIDSGAYKYYGKMFVNNKRIDHMDQYDVYTLEVLPDGCSNSILTRLAHCTTWPEKAVPASCRMVLRLIRWTQSLEPGPVALLCSAGVGRTGTFVAIDAVCTRLFKGFEGKVRDIAIDIRKQRALSIHNELQYFFVYSTTLDYIRAKMPKYNSKVTQFYAELSKA</sequence>
<organism evidence="4 5">
    <name type="scientific">Necator americanus</name>
    <name type="common">Human hookworm</name>
    <dbReference type="NCBI Taxonomy" id="51031"/>
    <lineage>
        <taxon>Eukaryota</taxon>
        <taxon>Metazoa</taxon>
        <taxon>Ecdysozoa</taxon>
        <taxon>Nematoda</taxon>
        <taxon>Chromadorea</taxon>
        <taxon>Rhabditida</taxon>
        <taxon>Rhabditina</taxon>
        <taxon>Rhabditomorpha</taxon>
        <taxon>Strongyloidea</taxon>
        <taxon>Ancylostomatidae</taxon>
        <taxon>Bunostominae</taxon>
        <taxon>Necator</taxon>
    </lineage>
</organism>
<dbReference type="Gene3D" id="3.90.190.10">
    <property type="entry name" value="Protein tyrosine phosphatase superfamily"/>
    <property type="match status" value="1"/>
</dbReference>
<evidence type="ECO:0000313" key="4">
    <source>
        <dbReference type="EMBL" id="KAK6733718.1"/>
    </source>
</evidence>
<evidence type="ECO:0000259" key="3">
    <source>
        <dbReference type="PROSITE" id="PS50056"/>
    </source>
</evidence>
<dbReference type="PROSITE" id="PS50056">
    <property type="entry name" value="TYR_PHOSPHATASE_2"/>
    <property type="match status" value="1"/>
</dbReference>
<reference evidence="4 5" key="1">
    <citation type="submission" date="2023-08" db="EMBL/GenBank/DDBJ databases">
        <title>A Necator americanus chromosomal reference genome.</title>
        <authorList>
            <person name="Ilik V."/>
            <person name="Petrzelkova K.J."/>
            <person name="Pardy F."/>
            <person name="Fuh T."/>
            <person name="Niatou-Singa F.S."/>
            <person name="Gouil Q."/>
            <person name="Baker L."/>
            <person name="Ritchie M.E."/>
            <person name="Jex A.R."/>
            <person name="Gazzola D."/>
            <person name="Li H."/>
            <person name="Toshio Fujiwara R."/>
            <person name="Zhan B."/>
            <person name="Aroian R.V."/>
            <person name="Pafco B."/>
            <person name="Schwarz E.M."/>
        </authorList>
    </citation>
    <scope>NUCLEOTIDE SEQUENCE [LARGE SCALE GENOMIC DNA]</scope>
    <source>
        <strain evidence="4 5">Aroian</strain>
        <tissue evidence="4">Whole animal</tissue>
    </source>
</reference>
<protein>
    <recommendedName>
        <fullName evidence="6">Protein-tyrosine phosphatase</fullName>
    </recommendedName>
</protein>
<dbReference type="Pfam" id="PF00102">
    <property type="entry name" value="Y_phosphatase"/>
    <property type="match status" value="1"/>
</dbReference>
<feature type="compositionally biased region" description="Basic residues" evidence="1">
    <location>
        <begin position="131"/>
        <end position="141"/>
    </location>
</feature>
<dbReference type="PRINTS" id="PR00700">
    <property type="entry name" value="PRTYPHPHTASE"/>
</dbReference>
<dbReference type="InterPro" id="IPR000242">
    <property type="entry name" value="PTP_cat"/>
</dbReference>
<feature type="domain" description="Tyrosine-protein phosphatase" evidence="2">
    <location>
        <begin position="231"/>
        <end position="457"/>
    </location>
</feature>
<keyword evidence="5" id="KW-1185">Reference proteome</keyword>
<evidence type="ECO:0000259" key="2">
    <source>
        <dbReference type="PROSITE" id="PS50055"/>
    </source>
</evidence>
<proteinExistence type="predicted"/>
<feature type="domain" description="Tyrosine specific protein phosphatases" evidence="3">
    <location>
        <begin position="380"/>
        <end position="448"/>
    </location>
</feature>
<dbReference type="EMBL" id="JAVFWL010000002">
    <property type="protein sequence ID" value="KAK6733718.1"/>
    <property type="molecule type" value="Genomic_DNA"/>
</dbReference>
<dbReference type="PANTHER" id="PTHR23219">
    <property type="entry name" value="TYROSINE-PROTEIN PHOSPHATASE C15H7.3-RELATED"/>
    <property type="match status" value="1"/>
</dbReference>
<dbReference type="Proteomes" id="UP001303046">
    <property type="component" value="Unassembled WGS sequence"/>
</dbReference>
<dbReference type="CDD" id="cd00047">
    <property type="entry name" value="PTPc"/>
    <property type="match status" value="1"/>
</dbReference>
<name>A0ABR1C7V5_NECAM</name>
<dbReference type="PROSITE" id="PS50055">
    <property type="entry name" value="TYR_PHOSPHATASE_PTP"/>
    <property type="match status" value="1"/>
</dbReference>
<evidence type="ECO:0008006" key="6">
    <source>
        <dbReference type="Google" id="ProtNLM"/>
    </source>
</evidence>
<evidence type="ECO:0000313" key="5">
    <source>
        <dbReference type="Proteomes" id="UP001303046"/>
    </source>
</evidence>
<dbReference type="SMART" id="SM00404">
    <property type="entry name" value="PTPc_motif"/>
    <property type="match status" value="1"/>
</dbReference>
<dbReference type="InterPro" id="IPR029021">
    <property type="entry name" value="Prot-tyrosine_phosphatase-like"/>
</dbReference>
<dbReference type="InterPro" id="IPR003595">
    <property type="entry name" value="Tyr_Pase_cat"/>
</dbReference>
<dbReference type="InterPro" id="IPR000387">
    <property type="entry name" value="Tyr_Pase_dom"/>
</dbReference>